<dbReference type="Pfam" id="PF13417">
    <property type="entry name" value="GST_N_3"/>
    <property type="match status" value="1"/>
</dbReference>
<accession>A0A0S4KPS9</accession>
<gene>
    <name evidence="3" type="ORF">NITINOP_0186</name>
</gene>
<evidence type="ECO:0000313" key="4">
    <source>
        <dbReference type="Proteomes" id="UP000066284"/>
    </source>
</evidence>
<protein>
    <submittedName>
        <fullName evidence="3">Putative Glutaredoxin (Modular protein)</fullName>
    </submittedName>
</protein>
<feature type="domain" description="GST N-terminal" evidence="2">
    <location>
        <begin position="1"/>
        <end position="80"/>
    </location>
</feature>
<dbReference type="Gene3D" id="3.40.30.10">
    <property type="entry name" value="Glutaredoxin"/>
    <property type="match status" value="1"/>
</dbReference>
<name>A0A0S4KPS9_9BACT</name>
<evidence type="ECO:0000256" key="1">
    <source>
        <dbReference type="SAM" id="MobiDB-lite"/>
    </source>
</evidence>
<dbReference type="STRING" id="1715989.NITINOP_0186"/>
<dbReference type="KEGG" id="nio:NITINOP_0186"/>
<dbReference type="Proteomes" id="UP000066284">
    <property type="component" value="Chromosome 1"/>
</dbReference>
<reference evidence="4" key="1">
    <citation type="submission" date="2015-09" db="EMBL/GenBank/DDBJ databases">
        <authorList>
            <person name="Daims H."/>
        </authorList>
    </citation>
    <scope>NUCLEOTIDE SEQUENCE [LARGE SCALE GENOMIC DNA]</scope>
</reference>
<dbReference type="RefSeq" id="WP_082633461.1">
    <property type="nucleotide sequence ID" value="NZ_LN885086.1"/>
</dbReference>
<organism evidence="3 4">
    <name type="scientific">Candidatus Nitrospira inopinata</name>
    <dbReference type="NCBI Taxonomy" id="1715989"/>
    <lineage>
        <taxon>Bacteria</taxon>
        <taxon>Pseudomonadati</taxon>
        <taxon>Nitrospirota</taxon>
        <taxon>Nitrospiria</taxon>
        <taxon>Nitrospirales</taxon>
        <taxon>Nitrospiraceae</taxon>
        <taxon>Nitrospira</taxon>
    </lineage>
</organism>
<dbReference type="PROSITE" id="PS50404">
    <property type="entry name" value="GST_NTER"/>
    <property type="match status" value="1"/>
</dbReference>
<keyword evidence="4" id="KW-1185">Reference proteome</keyword>
<evidence type="ECO:0000259" key="2">
    <source>
        <dbReference type="PROSITE" id="PS50404"/>
    </source>
</evidence>
<proteinExistence type="predicted"/>
<sequence length="111" mass="12600">MPITLYHVDWCPDCLVVRRKLADLALDYHAVTVPDIRRLRTQVHQVSGQYYVPVLQDGDLVLTETADILAYLDERYGSAGTNDETEQFRSQARTTPESPEAGDDYPSCRIN</sequence>
<feature type="compositionally biased region" description="Polar residues" evidence="1">
    <location>
        <begin position="88"/>
        <end position="97"/>
    </location>
</feature>
<dbReference type="InterPro" id="IPR036249">
    <property type="entry name" value="Thioredoxin-like_sf"/>
</dbReference>
<dbReference type="SUPFAM" id="SSF52833">
    <property type="entry name" value="Thioredoxin-like"/>
    <property type="match status" value="1"/>
</dbReference>
<evidence type="ECO:0000313" key="3">
    <source>
        <dbReference type="EMBL" id="CUQ65162.1"/>
    </source>
</evidence>
<dbReference type="CDD" id="cd00570">
    <property type="entry name" value="GST_N_family"/>
    <property type="match status" value="1"/>
</dbReference>
<dbReference type="PROSITE" id="PS51354">
    <property type="entry name" value="GLUTAREDOXIN_2"/>
    <property type="match status" value="1"/>
</dbReference>
<dbReference type="InterPro" id="IPR004045">
    <property type="entry name" value="Glutathione_S-Trfase_N"/>
</dbReference>
<dbReference type="EMBL" id="LN885086">
    <property type="protein sequence ID" value="CUQ65162.1"/>
    <property type="molecule type" value="Genomic_DNA"/>
</dbReference>
<dbReference type="OrthoDB" id="9795531at2"/>
<dbReference type="AlphaFoldDB" id="A0A0S4KPS9"/>
<feature type="region of interest" description="Disordered" evidence="1">
    <location>
        <begin position="79"/>
        <end position="111"/>
    </location>
</feature>